<dbReference type="SMART" id="SM00382">
    <property type="entry name" value="AAA"/>
    <property type="match status" value="1"/>
</dbReference>
<gene>
    <name evidence="4" type="primary">spoIIIAA</name>
    <name evidence="4" type="ORF">GCM10008905_16860</name>
</gene>
<dbReference type="CDD" id="cd00267">
    <property type="entry name" value="ABC_ATPase"/>
    <property type="match status" value="1"/>
</dbReference>
<evidence type="ECO:0000259" key="3">
    <source>
        <dbReference type="SMART" id="SM00382"/>
    </source>
</evidence>
<dbReference type="Pfam" id="PF19568">
    <property type="entry name" value="Spore_III_AA"/>
    <property type="match status" value="1"/>
</dbReference>
<dbReference type="Proteomes" id="UP001500339">
    <property type="component" value="Unassembled WGS sequence"/>
</dbReference>
<sequence>MINTKDINNMLPEGIRNLLNFEKMRSLQEIRIKAGKKTILQIGEGEVITNYIATLEDIKTILQRISNYSIYAYDDEIRQGYITIKGGHRIGICGTCVIEKNNVKTIKEIASLNIRICTQIIGCSDRIMNFIFEEKEVLNTIIISPPRCGKTTLLRDIGRNISDGFKGLNFSGKKVCIIDERSEIASCYNGIPQLEVGLRTDVLDSCPKSEGIMMGIRSMSPEVIICDEIGTALDMESIIKASNSGVSIVTTIHGYGIEDLYAREVFKNIVENNIFHRAIVLNNKKGVGTVHYVYDFKDKAYIYRG</sequence>
<dbReference type="InterPro" id="IPR003593">
    <property type="entry name" value="AAA+_ATPase"/>
</dbReference>
<reference evidence="5" key="1">
    <citation type="journal article" date="2019" name="Int. J. Syst. Evol. Microbiol.">
        <title>The Global Catalogue of Microorganisms (GCM) 10K type strain sequencing project: providing services to taxonomists for standard genome sequencing and annotation.</title>
        <authorList>
            <consortium name="The Broad Institute Genomics Platform"/>
            <consortium name="The Broad Institute Genome Sequencing Center for Infectious Disease"/>
            <person name="Wu L."/>
            <person name="Ma J."/>
        </authorList>
    </citation>
    <scope>NUCLEOTIDE SEQUENCE [LARGE SCALE GENOMIC DNA]</scope>
    <source>
        <strain evidence="5">JCM 1405</strain>
    </source>
</reference>
<dbReference type="InterPro" id="IPR014217">
    <property type="entry name" value="Spore_III_AA"/>
</dbReference>
<organism evidence="4 5">
    <name type="scientific">Clostridium malenominatum</name>
    <dbReference type="NCBI Taxonomy" id="1539"/>
    <lineage>
        <taxon>Bacteria</taxon>
        <taxon>Bacillati</taxon>
        <taxon>Bacillota</taxon>
        <taxon>Clostridia</taxon>
        <taxon>Eubacteriales</taxon>
        <taxon>Clostridiaceae</taxon>
        <taxon>Clostridium</taxon>
    </lineage>
</organism>
<dbReference type="PANTHER" id="PTHR20953:SF3">
    <property type="entry name" value="P-LOOP CONTAINING NUCLEOSIDE TRIPHOSPHATE HYDROLASES SUPERFAMILY PROTEIN"/>
    <property type="match status" value="1"/>
</dbReference>
<dbReference type="EMBL" id="BAAACF010000001">
    <property type="protein sequence ID" value="GAA0723798.1"/>
    <property type="molecule type" value="Genomic_DNA"/>
</dbReference>
<proteinExistence type="predicted"/>
<dbReference type="PANTHER" id="PTHR20953">
    <property type="entry name" value="KINASE-RELATED"/>
    <property type="match status" value="1"/>
</dbReference>
<name>A0ABP3U6S0_9CLOT</name>
<feature type="domain" description="AAA+ ATPase" evidence="3">
    <location>
        <begin position="136"/>
        <end position="280"/>
    </location>
</feature>
<dbReference type="InterPro" id="IPR027417">
    <property type="entry name" value="P-loop_NTPase"/>
</dbReference>
<dbReference type="RefSeq" id="WP_343768765.1">
    <property type="nucleotide sequence ID" value="NZ_BAAACF010000001.1"/>
</dbReference>
<evidence type="ECO:0000313" key="5">
    <source>
        <dbReference type="Proteomes" id="UP001500339"/>
    </source>
</evidence>
<dbReference type="SUPFAM" id="SSF52540">
    <property type="entry name" value="P-loop containing nucleoside triphosphate hydrolases"/>
    <property type="match status" value="1"/>
</dbReference>
<evidence type="ECO:0000313" key="4">
    <source>
        <dbReference type="EMBL" id="GAA0723798.1"/>
    </source>
</evidence>
<keyword evidence="5" id="KW-1185">Reference proteome</keyword>
<comment type="caution">
    <text evidence="4">The sequence shown here is derived from an EMBL/GenBank/DDBJ whole genome shotgun (WGS) entry which is preliminary data.</text>
</comment>
<protein>
    <submittedName>
        <fullName evidence="4">Stage III sporulation protein AA</fullName>
    </submittedName>
</protein>
<dbReference type="NCBIfam" id="TIGR02858">
    <property type="entry name" value="spore_III_AA"/>
    <property type="match status" value="1"/>
</dbReference>
<keyword evidence="2" id="KW-0067">ATP-binding</keyword>
<accession>A0ABP3U6S0</accession>
<dbReference type="InterPro" id="IPR045735">
    <property type="entry name" value="Spore_III_AA_AAA+_ATPase"/>
</dbReference>
<dbReference type="Gene3D" id="3.40.50.300">
    <property type="entry name" value="P-loop containing nucleotide triphosphate hydrolases"/>
    <property type="match status" value="1"/>
</dbReference>
<evidence type="ECO:0000256" key="1">
    <source>
        <dbReference type="ARBA" id="ARBA00022741"/>
    </source>
</evidence>
<evidence type="ECO:0000256" key="2">
    <source>
        <dbReference type="ARBA" id="ARBA00022840"/>
    </source>
</evidence>
<keyword evidence="1" id="KW-0547">Nucleotide-binding</keyword>